<feature type="transmembrane region" description="Helical" evidence="5">
    <location>
        <begin position="83"/>
        <end position="100"/>
    </location>
</feature>
<comment type="caution">
    <text evidence="7">The sequence shown here is derived from an EMBL/GenBank/DDBJ whole genome shotgun (WGS) entry which is preliminary data.</text>
</comment>
<evidence type="ECO:0000256" key="1">
    <source>
        <dbReference type="ARBA" id="ARBA00004141"/>
    </source>
</evidence>
<feature type="transmembrane region" description="Helical" evidence="5">
    <location>
        <begin position="253"/>
        <end position="275"/>
    </location>
</feature>
<accession>A0ABR8ML31</accession>
<evidence type="ECO:0000256" key="2">
    <source>
        <dbReference type="ARBA" id="ARBA00022692"/>
    </source>
</evidence>
<dbReference type="Proteomes" id="UP000649289">
    <property type="component" value="Unassembled WGS sequence"/>
</dbReference>
<dbReference type="InterPro" id="IPR051533">
    <property type="entry name" value="WaaL-like"/>
</dbReference>
<feature type="transmembrane region" description="Helical" evidence="5">
    <location>
        <begin position="131"/>
        <end position="151"/>
    </location>
</feature>
<keyword evidence="3 5" id="KW-1133">Transmembrane helix</keyword>
<dbReference type="PANTHER" id="PTHR37422:SF13">
    <property type="entry name" value="LIPOPOLYSACCHARIDE BIOSYNTHESIS PROTEIN PA4999-RELATED"/>
    <property type="match status" value="1"/>
</dbReference>
<evidence type="ECO:0000259" key="6">
    <source>
        <dbReference type="Pfam" id="PF04932"/>
    </source>
</evidence>
<proteinExistence type="predicted"/>
<dbReference type="Pfam" id="PF04932">
    <property type="entry name" value="Wzy_C"/>
    <property type="match status" value="1"/>
</dbReference>
<reference evidence="7 8" key="1">
    <citation type="submission" date="2020-09" db="EMBL/GenBank/DDBJ databases">
        <title>novel species in genus Nocardioides.</title>
        <authorList>
            <person name="Zhang G."/>
        </authorList>
    </citation>
    <scope>NUCLEOTIDE SEQUENCE [LARGE SCALE GENOMIC DNA]</scope>
    <source>
        <strain evidence="7 8">19197</strain>
    </source>
</reference>
<feature type="domain" description="O-antigen ligase-related" evidence="6">
    <location>
        <begin position="206"/>
        <end position="356"/>
    </location>
</feature>
<name>A0ABR8ML31_9ACTN</name>
<evidence type="ECO:0000256" key="3">
    <source>
        <dbReference type="ARBA" id="ARBA00022989"/>
    </source>
</evidence>
<dbReference type="PANTHER" id="PTHR37422">
    <property type="entry name" value="TEICHURONIC ACID BIOSYNTHESIS PROTEIN TUAE"/>
    <property type="match status" value="1"/>
</dbReference>
<comment type="subcellular location">
    <subcellularLocation>
        <location evidence="1">Membrane</location>
        <topology evidence="1">Multi-pass membrane protein</topology>
    </subcellularLocation>
</comment>
<evidence type="ECO:0000256" key="4">
    <source>
        <dbReference type="ARBA" id="ARBA00023136"/>
    </source>
</evidence>
<evidence type="ECO:0000313" key="8">
    <source>
        <dbReference type="Proteomes" id="UP000649289"/>
    </source>
</evidence>
<dbReference type="InterPro" id="IPR007016">
    <property type="entry name" value="O-antigen_ligase-rel_domated"/>
</dbReference>
<evidence type="ECO:0000256" key="5">
    <source>
        <dbReference type="SAM" id="Phobius"/>
    </source>
</evidence>
<sequence length="448" mass="47242">MGSTTAQVTSVLAAPLRQWRTGSPAGSWRSTVWVVTVGLAFFFLSNPLALQPNFGISFERAGLVIVAAMLITRSSLRLPRVPWAILLLLLTMAASSLWSISPSQSWGVFEFYLKIAVLGFACAACAPPRTIAFGMAAGGAIVVAASIYAYVKDNPLVLVPPGADGYLAGVGTNRNILSYTLVLSFAAAIAAVPRQWWARAVWAVMLASISVGLFLSQSGTGFVATGILLVGAGALSALRRWRGAVTRRGRRYVSLAAALAVVAGVAGWPALGALLGRDSSTLSGRTDLWGTVWRASAGDRWLGQGWGTVWPHPWAPAAPNHMLDVIYTELGDLFAHGHNSLFDVLPELGLLGVLLVVVAHLTVLYRGWSRTQTRADSAALDDHWAAARLSILGVLGLALCGVTEPMVTIPLGWFVLSMLSVSDSVSPARHNGSHVAGAQVTDDRAATA</sequence>
<keyword evidence="4 5" id="KW-0472">Membrane</keyword>
<feature type="transmembrane region" description="Helical" evidence="5">
    <location>
        <begin position="348"/>
        <end position="368"/>
    </location>
</feature>
<feature type="transmembrane region" description="Helical" evidence="5">
    <location>
        <begin position="106"/>
        <end position="124"/>
    </location>
</feature>
<feature type="transmembrane region" description="Helical" evidence="5">
    <location>
        <begin position="222"/>
        <end position="241"/>
    </location>
</feature>
<gene>
    <name evidence="7" type="ORF">IEZ25_18700</name>
</gene>
<feature type="transmembrane region" description="Helical" evidence="5">
    <location>
        <begin position="200"/>
        <end position="216"/>
    </location>
</feature>
<feature type="transmembrane region" description="Helical" evidence="5">
    <location>
        <begin position="176"/>
        <end position="193"/>
    </location>
</feature>
<feature type="transmembrane region" description="Helical" evidence="5">
    <location>
        <begin position="389"/>
        <end position="416"/>
    </location>
</feature>
<feature type="transmembrane region" description="Helical" evidence="5">
    <location>
        <begin position="26"/>
        <end position="44"/>
    </location>
</feature>
<feature type="transmembrane region" description="Helical" evidence="5">
    <location>
        <begin position="50"/>
        <end position="71"/>
    </location>
</feature>
<protein>
    <recommendedName>
        <fullName evidence="6">O-antigen ligase-related domain-containing protein</fullName>
    </recommendedName>
</protein>
<dbReference type="EMBL" id="JACXYY010000008">
    <property type="protein sequence ID" value="MBD3916653.1"/>
    <property type="molecule type" value="Genomic_DNA"/>
</dbReference>
<keyword evidence="8" id="KW-1185">Reference proteome</keyword>
<organism evidence="7 8">
    <name type="scientific">Nocardioides hwasunensis</name>
    <dbReference type="NCBI Taxonomy" id="397258"/>
    <lineage>
        <taxon>Bacteria</taxon>
        <taxon>Bacillati</taxon>
        <taxon>Actinomycetota</taxon>
        <taxon>Actinomycetes</taxon>
        <taxon>Propionibacteriales</taxon>
        <taxon>Nocardioidaceae</taxon>
        <taxon>Nocardioides</taxon>
    </lineage>
</organism>
<keyword evidence="2 5" id="KW-0812">Transmembrane</keyword>
<evidence type="ECO:0000313" key="7">
    <source>
        <dbReference type="EMBL" id="MBD3916653.1"/>
    </source>
</evidence>